<feature type="transmembrane region" description="Helical" evidence="9">
    <location>
        <begin position="343"/>
        <end position="362"/>
    </location>
</feature>
<dbReference type="Gene3D" id="3.30.565.10">
    <property type="entry name" value="Histidine kinase-like ATPase, C-terminal domain"/>
    <property type="match status" value="1"/>
</dbReference>
<dbReference type="SMART" id="SM00388">
    <property type="entry name" value="HisKA"/>
    <property type="match status" value="1"/>
</dbReference>
<accession>A0A497UCT1</accession>
<dbReference type="EMBL" id="PJND01000007">
    <property type="protein sequence ID" value="PKW30024.1"/>
    <property type="molecule type" value="Genomic_DNA"/>
</dbReference>
<dbReference type="InterPro" id="IPR003661">
    <property type="entry name" value="HisK_dim/P_dom"/>
</dbReference>
<dbReference type="SMART" id="SM00028">
    <property type="entry name" value="TPR"/>
    <property type="match status" value="5"/>
</dbReference>
<feature type="repeat" description="TPR" evidence="7">
    <location>
        <begin position="151"/>
        <end position="184"/>
    </location>
</feature>
<comment type="catalytic activity">
    <reaction evidence="1">
        <text>ATP + protein L-histidine = ADP + protein N-phospho-L-histidine.</text>
        <dbReference type="EC" id="2.7.13.3"/>
    </reaction>
</comment>
<dbReference type="SUPFAM" id="SSF48452">
    <property type="entry name" value="TPR-like"/>
    <property type="match status" value="1"/>
</dbReference>
<evidence type="ECO:0000256" key="3">
    <source>
        <dbReference type="ARBA" id="ARBA00022553"/>
    </source>
</evidence>
<keyword evidence="4" id="KW-0808">Transferase</keyword>
<reference evidence="12 14" key="2">
    <citation type="submission" date="2018-10" db="EMBL/GenBank/DDBJ databases">
        <title>Genomic Encyclopedia of Archaeal and Bacterial Type Strains, Phase II (KMG-II): from individual species to whole genera.</title>
        <authorList>
            <person name="Goeker M."/>
        </authorList>
    </citation>
    <scope>NUCLEOTIDE SEQUENCE [LARGE SCALE GENOMIC DNA]</scope>
    <source>
        <strain evidence="12 14">DSM 21886</strain>
    </source>
</reference>
<evidence type="ECO:0000313" key="12">
    <source>
        <dbReference type="EMBL" id="RLJ24364.1"/>
    </source>
</evidence>
<dbReference type="PROSITE" id="PS50005">
    <property type="entry name" value="TPR"/>
    <property type="match status" value="2"/>
</dbReference>
<evidence type="ECO:0000259" key="10">
    <source>
        <dbReference type="PROSITE" id="PS50109"/>
    </source>
</evidence>
<dbReference type="Pfam" id="PF13424">
    <property type="entry name" value="TPR_12"/>
    <property type="match status" value="1"/>
</dbReference>
<keyword evidence="3" id="KW-0597">Phosphoprotein</keyword>
<dbReference type="Gene3D" id="1.25.40.10">
    <property type="entry name" value="Tetratricopeptide repeat domain"/>
    <property type="match status" value="1"/>
</dbReference>
<dbReference type="AlphaFoldDB" id="A0A497UCT1"/>
<dbReference type="InterPro" id="IPR005467">
    <property type="entry name" value="His_kinase_dom"/>
</dbReference>
<dbReference type="GO" id="GO:0004721">
    <property type="term" value="F:phosphoprotein phosphatase activity"/>
    <property type="evidence" value="ECO:0007669"/>
    <property type="project" value="TreeGrafter"/>
</dbReference>
<evidence type="ECO:0000313" key="14">
    <source>
        <dbReference type="Proteomes" id="UP000275027"/>
    </source>
</evidence>
<dbReference type="PROSITE" id="PS50109">
    <property type="entry name" value="HIS_KIN"/>
    <property type="match status" value="1"/>
</dbReference>
<dbReference type="InterPro" id="IPR011990">
    <property type="entry name" value="TPR-like_helical_dom_sf"/>
</dbReference>
<feature type="repeat" description="TPR" evidence="7">
    <location>
        <begin position="71"/>
        <end position="104"/>
    </location>
</feature>
<sequence length="630" mass="71687">MPRTVISFLIVFIFLVLPQTKSYSFNLQKDSVSYYLAESKKIVYSDFKVAEKLLKKAETVAKKSNDPILLADVAHNYGASYYMVGSYDVALKKFMEALLLYEENNHTLGIAKCLIGQGLIQQGIGRNEEAIKLFRDANILISDLKDAVLESKVYFNIGISQIELKDYESSYKNFHKAMKLAVRNKDANMEHLVFNRLGNIHYLKNDLDSSVYYYQKVITDSYQPNEWEKSFALTGLSEVYIKEGNYKKAQEYGLKGFEAAKIVQAKWDIARAAEILSIAYKSENNYEMAFKYLAICKSYNDSLFNDTKLKEINLLQLKRKEAENEKLIAKNEAAQHKLKNTRLFSVSVILFMLYLLTIIYQYTKNSKIKEKLYNELEIKNRDIENQKVLITAQNHNLSELNQTKNRLFSILSHDLRSPIASIQQVLGLLKEGEISNEELKVLAEHLITQVDSTSIMLNTILHWSMTQLDGAKINKENIDLESAVRDSIAALELTAKAKEINIVHINSHEDVIIDADKGHVHIILNNLISNAIKFTPLAGTIEIRYSEDDIFHNVHITDSGAGISQVKIEEILNFDKRMVSEKGTGFEEGTGLGLLLVKQFLSDNNGKLDIVYHQNQGTEFIAALPKAKNF</sequence>
<dbReference type="RefSeq" id="WP_101471750.1">
    <property type="nucleotide sequence ID" value="NZ_PJND01000007.1"/>
</dbReference>
<keyword evidence="8" id="KW-0175">Coiled coil</keyword>
<dbReference type="InterPro" id="IPR036890">
    <property type="entry name" value="HATPase_C_sf"/>
</dbReference>
<name>A0A497UCT1_9FLAO</name>
<dbReference type="InterPro" id="IPR004358">
    <property type="entry name" value="Sig_transdc_His_kin-like_C"/>
</dbReference>
<feature type="coiled-coil region" evidence="8">
    <location>
        <begin position="366"/>
        <end position="393"/>
    </location>
</feature>
<dbReference type="GO" id="GO:0005886">
    <property type="term" value="C:plasma membrane"/>
    <property type="evidence" value="ECO:0007669"/>
    <property type="project" value="TreeGrafter"/>
</dbReference>
<keyword evidence="9" id="KW-1133">Transmembrane helix</keyword>
<evidence type="ECO:0000256" key="6">
    <source>
        <dbReference type="ARBA" id="ARBA00023012"/>
    </source>
</evidence>
<dbReference type="SUPFAM" id="SSF55874">
    <property type="entry name" value="ATPase domain of HSP90 chaperone/DNA topoisomerase II/histidine kinase"/>
    <property type="match status" value="1"/>
</dbReference>
<feature type="domain" description="Histidine kinase" evidence="10">
    <location>
        <begin position="410"/>
        <end position="628"/>
    </location>
</feature>
<reference evidence="11 13" key="1">
    <citation type="submission" date="2017-12" db="EMBL/GenBank/DDBJ databases">
        <title>Genomic Encyclopedia of Type Strains, Phase III (KMG-III): the genomes of soil and plant-associated and newly described type strains.</title>
        <authorList>
            <person name="Whitman W."/>
        </authorList>
    </citation>
    <scope>NUCLEOTIDE SEQUENCE [LARGE SCALE GENOMIC DNA]</scope>
    <source>
        <strain evidence="11 13">IP-10</strain>
    </source>
</reference>
<dbReference type="Proteomes" id="UP000275027">
    <property type="component" value="Unassembled WGS sequence"/>
</dbReference>
<dbReference type="Pfam" id="PF00512">
    <property type="entry name" value="HisKA"/>
    <property type="match status" value="1"/>
</dbReference>
<dbReference type="GO" id="GO:0016036">
    <property type="term" value="P:cellular response to phosphate starvation"/>
    <property type="evidence" value="ECO:0007669"/>
    <property type="project" value="TreeGrafter"/>
</dbReference>
<keyword evidence="5 12" id="KW-0418">Kinase</keyword>
<dbReference type="InterPro" id="IPR036097">
    <property type="entry name" value="HisK_dim/P_sf"/>
</dbReference>
<evidence type="ECO:0000256" key="9">
    <source>
        <dbReference type="SAM" id="Phobius"/>
    </source>
</evidence>
<keyword evidence="6" id="KW-0902">Two-component regulatory system</keyword>
<protein>
    <recommendedName>
        <fullName evidence="2">histidine kinase</fullName>
        <ecNumber evidence="2">2.7.13.3</ecNumber>
    </recommendedName>
</protein>
<evidence type="ECO:0000313" key="11">
    <source>
        <dbReference type="EMBL" id="PKW30024.1"/>
    </source>
</evidence>
<dbReference type="Pfam" id="PF02518">
    <property type="entry name" value="HATPase_c"/>
    <property type="match status" value="1"/>
</dbReference>
<dbReference type="SUPFAM" id="SSF47384">
    <property type="entry name" value="Homodimeric domain of signal transducing histidine kinase"/>
    <property type="match status" value="1"/>
</dbReference>
<evidence type="ECO:0000256" key="8">
    <source>
        <dbReference type="SAM" id="Coils"/>
    </source>
</evidence>
<dbReference type="InterPro" id="IPR019734">
    <property type="entry name" value="TPR_rpt"/>
</dbReference>
<evidence type="ECO:0000256" key="5">
    <source>
        <dbReference type="ARBA" id="ARBA00022777"/>
    </source>
</evidence>
<dbReference type="CDD" id="cd00075">
    <property type="entry name" value="HATPase"/>
    <property type="match status" value="1"/>
</dbReference>
<dbReference type="InterPro" id="IPR003594">
    <property type="entry name" value="HATPase_dom"/>
</dbReference>
<dbReference type="EMBL" id="RCCB01000012">
    <property type="protein sequence ID" value="RLJ24364.1"/>
    <property type="molecule type" value="Genomic_DNA"/>
</dbReference>
<comment type="caution">
    <text evidence="12">The sequence shown here is derived from an EMBL/GenBank/DDBJ whole genome shotgun (WGS) entry which is preliminary data.</text>
</comment>
<evidence type="ECO:0000256" key="7">
    <source>
        <dbReference type="PROSITE-ProRule" id="PRU00339"/>
    </source>
</evidence>
<dbReference type="SMART" id="SM00387">
    <property type="entry name" value="HATPase_c"/>
    <property type="match status" value="1"/>
</dbReference>
<proteinExistence type="predicted"/>
<dbReference type="CDD" id="cd00082">
    <property type="entry name" value="HisKA"/>
    <property type="match status" value="1"/>
</dbReference>
<keyword evidence="13" id="KW-1185">Reference proteome</keyword>
<dbReference type="PRINTS" id="PR00344">
    <property type="entry name" value="BCTRLSENSOR"/>
</dbReference>
<keyword evidence="9" id="KW-0812">Transmembrane</keyword>
<dbReference type="EC" id="2.7.13.3" evidence="2"/>
<keyword evidence="9" id="KW-0472">Membrane</keyword>
<dbReference type="GO" id="GO:0000155">
    <property type="term" value="F:phosphorelay sensor kinase activity"/>
    <property type="evidence" value="ECO:0007669"/>
    <property type="project" value="InterPro"/>
</dbReference>
<evidence type="ECO:0000256" key="4">
    <source>
        <dbReference type="ARBA" id="ARBA00022679"/>
    </source>
</evidence>
<feature type="coiled-coil region" evidence="8">
    <location>
        <begin position="305"/>
        <end position="339"/>
    </location>
</feature>
<evidence type="ECO:0000313" key="13">
    <source>
        <dbReference type="Proteomes" id="UP000233767"/>
    </source>
</evidence>
<gene>
    <name evidence="11" type="ORF">B0G92_1673</name>
    <name evidence="12" type="ORF">CLV50_2245</name>
</gene>
<keyword evidence="7" id="KW-0802">TPR repeat</keyword>
<dbReference type="InterPro" id="IPR050351">
    <property type="entry name" value="BphY/WalK/GraS-like"/>
</dbReference>
<organism evidence="12 14">
    <name type="scientific">Flavobacterium lindanitolerans</name>
    <dbReference type="NCBI Taxonomy" id="428988"/>
    <lineage>
        <taxon>Bacteria</taxon>
        <taxon>Pseudomonadati</taxon>
        <taxon>Bacteroidota</taxon>
        <taxon>Flavobacteriia</taxon>
        <taxon>Flavobacteriales</taxon>
        <taxon>Flavobacteriaceae</taxon>
        <taxon>Flavobacterium</taxon>
    </lineage>
</organism>
<dbReference type="Proteomes" id="UP000233767">
    <property type="component" value="Unassembled WGS sequence"/>
</dbReference>
<evidence type="ECO:0000256" key="1">
    <source>
        <dbReference type="ARBA" id="ARBA00000085"/>
    </source>
</evidence>
<dbReference type="PANTHER" id="PTHR45453:SF1">
    <property type="entry name" value="PHOSPHATE REGULON SENSOR PROTEIN PHOR"/>
    <property type="match status" value="1"/>
</dbReference>
<dbReference type="Gene3D" id="1.10.287.130">
    <property type="match status" value="1"/>
</dbReference>
<evidence type="ECO:0000256" key="2">
    <source>
        <dbReference type="ARBA" id="ARBA00012438"/>
    </source>
</evidence>
<dbReference type="PANTHER" id="PTHR45453">
    <property type="entry name" value="PHOSPHATE REGULON SENSOR PROTEIN PHOR"/>
    <property type="match status" value="1"/>
</dbReference>